<gene>
    <name evidence="3" type="ORF">HYG79_14440</name>
</gene>
<sequence>MDEKIKHIARTGYASKGTVYALTGILAFGAAIGLGRSSEGKLGVLKFLQGQPFGNILLGILGLGLLCYAFWRFFQSIKDPEDIGTEAKDVVKRIGFFFSGLVYLGLGVYSIYHIFNPASGGSKSGGSSMIPSEYLDYVFYAVAIGLAIKAVFQIVKAYKGDFLRKFHLNSLSNINTRKTIKWLGYAGMVSRAIVIGIVSYFFFRAADTASQGDIKGTSDAFSFLRQNSEGPWLMGFVALGLICYGAYMFIMAKYRRFDD</sequence>
<keyword evidence="4" id="KW-1185">Reference proteome</keyword>
<dbReference type="InterPro" id="IPR009597">
    <property type="entry name" value="DUF1206"/>
</dbReference>
<organism evidence="3 4">
    <name type="scientific">Costertonia aggregata</name>
    <dbReference type="NCBI Taxonomy" id="343403"/>
    <lineage>
        <taxon>Bacteria</taxon>
        <taxon>Pseudomonadati</taxon>
        <taxon>Bacteroidota</taxon>
        <taxon>Flavobacteriia</taxon>
        <taxon>Flavobacteriales</taxon>
        <taxon>Flavobacteriaceae</taxon>
        <taxon>Costertonia</taxon>
    </lineage>
</organism>
<dbReference type="RefSeq" id="WP_179242773.1">
    <property type="nucleotide sequence ID" value="NZ_CP058595.1"/>
</dbReference>
<evidence type="ECO:0000313" key="3">
    <source>
        <dbReference type="EMBL" id="QLG46494.1"/>
    </source>
</evidence>
<dbReference type="EMBL" id="CP058595">
    <property type="protein sequence ID" value="QLG46494.1"/>
    <property type="molecule type" value="Genomic_DNA"/>
</dbReference>
<evidence type="ECO:0000256" key="1">
    <source>
        <dbReference type="SAM" id="Phobius"/>
    </source>
</evidence>
<feature type="domain" description="DUF1206" evidence="2">
    <location>
        <begin position="186"/>
        <end position="255"/>
    </location>
</feature>
<evidence type="ECO:0000313" key="4">
    <source>
        <dbReference type="Proteomes" id="UP000509302"/>
    </source>
</evidence>
<keyword evidence="1" id="KW-0472">Membrane</keyword>
<reference evidence="3 4" key="1">
    <citation type="journal article" date="2006" name="Int. J. Syst. Evol. Microbiol.">
        <title>Costertonia aggregata gen. nov., sp. nov., a mesophilic marine bacterium of the family Flavobacteriaceae, isolated from a mature biofilm.</title>
        <authorList>
            <person name="Kwon K.K."/>
            <person name="Lee Y.K."/>
            <person name="Lee H.K."/>
        </authorList>
    </citation>
    <scope>NUCLEOTIDE SEQUENCE [LARGE SCALE GENOMIC DNA]</scope>
    <source>
        <strain evidence="3 4">KCCM 42265</strain>
    </source>
</reference>
<evidence type="ECO:0000259" key="2">
    <source>
        <dbReference type="Pfam" id="PF06724"/>
    </source>
</evidence>
<feature type="transmembrane region" description="Helical" evidence="1">
    <location>
        <begin position="182"/>
        <end position="203"/>
    </location>
</feature>
<name>A0A7H9ASR4_9FLAO</name>
<dbReference type="Pfam" id="PF06724">
    <property type="entry name" value="DUF1206"/>
    <property type="match status" value="2"/>
</dbReference>
<feature type="transmembrane region" description="Helical" evidence="1">
    <location>
        <begin position="232"/>
        <end position="250"/>
    </location>
</feature>
<feature type="transmembrane region" description="Helical" evidence="1">
    <location>
        <begin position="94"/>
        <end position="115"/>
    </location>
</feature>
<feature type="transmembrane region" description="Helical" evidence="1">
    <location>
        <begin position="53"/>
        <end position="74"/>
    </location>
</feature>
<feature type="domain" description="DUF1206" evidence="2">
    <location>
        <begin position="12"/>
        <end position="78"/>
    </location>
</feature>
<keyword evidence="1" id="KW-1133">Transmembrane helix</keyword>
<dbReference type="Proteomes" id="UP000509302">
    <property type="component" value="Chromosome"/>
</dbReference>
<accession>A0A7H9ASR4</accession>
<keyword evidence="1" id="KW-0812">Transmembrane</keyword>
<dbReference type="KEGG" id="cagg:HYG79_14440"/>
<feature type="transmembrane region" description="Helical" evidence="1">
    <location>
        <begin position="12"/>
        <end position="33"/>
    </location>
</feature>
<protein>
    <submittedName>
        <fullName evidence="3">DUF1206 domain-containing protein</fullName>
    </submittedName>
</protein>
<proteinExistence type="predicted"/>
<dbReference type="AlphaFoldDB" id="A0A7H9ASR4"/>
<feature type="transmembrane region" description="Helical" evidence="1">
    <location>
        <begin position="137"/>
        <end position="155"/>
    </location>
</feature>